<feature type="domain" description="Alcohol dehydrogenase iron-type/glycerol dehydrogenase GldA" evidence="2">
    <location>
        <begin position="20"/>
        <end position="158"/>
    </location>
</feature>
<dbReference type="InterPro" id="IPR056798">
    <property type="entry name" value="ADH_Fe_C"/>
</dbReference>
<accession>A0ABV1F2E4</accession>
<dbReference type="InterPro" id="IPR039697">
    <property type="entry name" value="Alcohol_dehydrogenase_Fe"/>
</dbReference>
<name>A0ABV1F2E4_9BACI</name>
<evidence type="ECO:0000256" key="1">
    <source>
        <dbReference type="ARBA" id="ARBA00023002"/>
    </source>
</evidence>
<dbReference type="CDD" id="cd08180">
    <property type="entry name" value="PDD"/>
    <property type="match status" value="1"/>
</dbReference>
<dbReference type="Pfam" id="PF00465">
    <property type="entry name" value="Fe-ADH"/>
    <property type="match status" value="1"/>
</dbReference>
<evidence type="ECO:0000259" key="2">
    <source>
        <dbReference type="Pfam" id="PF00465"/>
    </source>
</evidence>
<dbReference type="Gene3D" id="1.20.1090.10">
    <property type="entry name" value="Dehydroquinate synthase-like - alpha domain"/>
    <property type="match status" value="1"/>
</dbReference>
<feature type="domain" description="Fe-containing alcohol dehydrogenase-like C-terminal" evidence="3">
    <location>
        <begin position="171"/>
        <end position="366"/>
    </location>
</feature>
<dbReference type="InterPro" id="IPR001670">
    <property type="entry name" value="ADH_Fe/GldA"/>
</dbReference>
<dbReference type="EC" id="1.1.-.-" evidence="4"/>
<dbReference type="PROSITE" id="PS00913">
    <property type="entry name" value="ADH_IRON_1"/>
    <property type="match status" value="1"/>
</dbReference>
<dbReference type="GO" id="GO:0016491">
    <property type="term" value="F:oxidoreductase activity"/>
    <property type="evidence" value="ECO:0007669"/>
    <property type="project" value="UniProtKB-KW"/>
</dbReference>
<evidence type="ECO:0000313" key="4">
    <source>
        <dbReference type="EMBL" id="MEQ2466054.1"/>
    </source>
</evidence>
<dbReference type="Gene3D" id="3.40.50.1970">
    <property type="match status" value="1"/>
</dbReference>
<keyword evidence="1 4" id="KW-0560">Oxidoreductase</keyword>
<dbReference type="RefSeq" id="WP_349204706.1">
    <property type="nucleotide sequence ID" value="NZ_JBBMFN010000020.1"/>
</dbReference>
<comment type="caution">
    <text evidence="4">The sequence shown here is derived from an EMBL/GenBank/DDBJ whole genome shotgun (WGS) entry which is preliminary data.</text>
</comment>
<organism evidence="4 5">
    <name type="scientific">Niallia hominis</name>
    <dbReference type="NCBI Taxonomy" id="3133173"/>
    <lineage>
        <taxon>Bacteria</taxon>
        <taxon>Bacillati</taxon>
        <taxon>Bacillota</taxon>
        <taxon>Bacilli</taxon>
        <taxon>Bacillales</taxon>
        <taxon>Bacillaceae</taxon>
        <taxon>Niallia</taxon>
    </lineage>
</organism>
<dbReference type="EMBL" id="JBBMFN010000020">
    <property type="protein sequence ID" value="MEQ2466054.1"/>
    <property type="molecule type" value="Genomic_DNA"/>
</dbReference>
<evidence type="ECO:0000313" key="5">
    <source>
        <dbReference type="Proteomes" id="UP001465426"/>
    </source>
</evidence>
<protein>
    <submittedName>
        <fullName evidence="4">1-propanol dehydrogenase PduQ</fullName>
        <ecNumber evidence="4">1.1.-.-</ecNumber>
    </submittedName>
</protein>
<dbReference type="PANTHER" id="PTHR11496:SF83">
    <property type="entry name" value="HYDROXYACID-OXOACID TRANSHYDROGENASE, MITOCHONDRIAL"/>
    <property type="match status" value="1"/>
</dbReference>
<evidence type="ECO:0000259" key="3">
    <source>
        <dbReference type="Pfam" id="PF25137"/>
    </source>
</evidence>
<dbReference type="InterPro" id="IPR018211">
    <property type="entry name" value="ADH_Fe_CS"/>
</dbReference>
<dbReference type="PANTHER" id="PTHR11496">
    <property type="entry name" value="ALCOHOL DEHYDROGENASE"/>
    <property type="match status" value="1"/>
</dbReference>
<dbReference type="Proteomes" id="UP001465426">
    <property type="component" value="Unassembled WGS sequence"/>
</dbReference>
<gene>
    <name evidence="4" type="ORF">WMO63_10300</name>
</gene>
<reference evidence="4 5" key="1">
    <citation type="submission" date="2024-03" db="EMBL/GenBank/DDBJ databases">
        <title>Human intestinal bacterial collection.</title>
        <authorList>
            <person name="Pauvert C."/>
            <person name="Hitch T.C.A."/>
            <person name="Clavel T."/>
        </authorList>
    </citation>
    <scope>NUCLEOTIDE SEQUENCE [LARGE SCALE GENOMIC DNA]</scope>
    <source>
        <strain evidence="4 5">CLA-SR-H024</strain>
    </source>
</reference>
<dbReference type="SUPFAM" id="SSF56796">
    <property type="entry name" value="Dehydroquinate synthase-like"/>
    <property type="match status" value="1"/>
</dbReference>
<keyword evidence="5" id="KW-1185">Reference proteome</keyword>
<dbReference type="Pfam" id="PF25137">
    <property type="entry name" value="ADH_Fe_C"/>
    <property type="match status" value="1"/>
</dbReference>
<proteinExistence type="predicted"/>
<sequence>MTDFSIRTKIIFDLPLQVFFSTLDSRSVFIVADPMMEKLGFTKKITDTLCQKKIAYEVFSEVTPDPKVEVIAKGLGKMNSFKPTHLVAIGGGSAIDTAKGMVLSNYKLFSDYQKPTFVAIPSTSGTGSEVTSFTVITNGEDKKPFVEEALIPDIAILDVDLVKSVPPKVSADTGMDVLTHALEAYVSTNASTFTDALAEKTVKLVFENLPKIYQNPNDLVARDLMHKASTLAGMAFTNASLGINHSLAHAIGGTFHLPHGRINAVLMAGVVEYNAKNQCAAEKYQQMAKELGLPAETAEMGVKHLIMAIRYLNKALGIADYFEEVGIVSAEYINRKDQIITLALADACTATNPRTPDSQSLGELYLSFFKN</sequence>